<dbReference type="InterPro" id="IPR006015">
    <property type="entry name" value="Universal_stress_UspA"/>
</dbReference>
<dbReference type="CDD" id="cd00293">
    <property type="entry name" value="USP-like"/>
    <property type="match status" value="1"/>
</dbReference>
<dbReference type="SUPFAM" id="SSF52402">
    <property type="entry name" value="Adenine nucleotide alpha hydrolases-like"/>
    <property type="match status" value="2"/>
</dbReference>
<protein>
    <submittedName>
        <fullName evidence="3">Universal stress protein</fullName>
    </submittedName>
</protein>
<proteinExistence type="inferred from homology"/>
<dbReference type="PANTHER" id="PTHR46268">
    <property type="entry name" value="STRESS RESPONSE PROTEIN NHAX"/>
    <property type="match status" value="1"/>
</dbReference>
<reference evidence="3 4" key="1">
    <citation type="submission" date="2019-08" db="EMBL/GenBank/DDBJ databases">
        <authorList>
            <person name="Khan S.A."/>
            <person name="Jeon C.O."/>
            <person name="Jeong S.E."/>
        </authorList>
    </citation>
    <scope>NUCLEOTIDE SEQUENCE [LARGE SCALE GENOMIC DNA]</scope>
    <source>
        <strain evidence="4">IMCC1728</strain>
    </source>
</reference>
<keyword evidence="4" id="KW-1185">Reference proteome</keyword>
<evidence type="ECO:0000313" key="4">
    <source>
        <dbReference type="Proteomes" id="UP000321832"/>
    </source>
</evidence>
<sequence>MSTLKSLLVHVDASPQAAVRLKLAEQLALAHGAQATAVYAVTSALLRYPMAMAAGADMAPMLAEVDAQRLESARKLYAASVQPAQVRWQECTGAPIADITQQAFCSDLLVLGQRAADETRDIDVPADFVSSVLIASGRPAIVVPHIARAPLKLDRVLVAWKPTRESARAVTAALPLLQQAASVTVVAFDEGDSPAEETGIVGYLRQHGVQAAFRREVASETSVGDQLLSLAADEQSNLLVMGCYGHGRAREWVLGGVSRTVITSMTIPVLMCH</sequence>
<name>A0A5C6U4J3_9BURK</name>
<dbReference type="Gene3D" id="3.40.50.12370">
    <property type="match status" value="1"/>
</dbReference>
<gene>
    <name evidence="3" type="ORF">FSC37_18010</name>
</gene>
<organism evidence="3 4">
    <name type="scientific">Piscinibacter aquaticus</name>
    <dbReference type="NCBI Taxonomy" id="392597"/>
    <lineage>
        <taxon>Bacteria</taxon>
        <taxon>Pseudomonadati</taxon>
        <taxon>Pseudomonadota</taxon>
        <taxon>Betaproteobacteria</taxon>
        <taxon>Burkholderiales</taxon>
        <taxon>Sphaerotilaceae</taxon>
        <taxon>Piscinibacter</taxon>
    </lineage>
</organism>
<dbReference type="PRINTS" id="PR01438">
    <property type="entry name" value="UNVRSLSTRESS"/>
</dbReference>
<evidence type="ECO:0000313" key="3">
    <source>
        <dbReference type="EMBL" id="TXC66971.1"/>
    </source>
</evidence>
<accession>A0A5C6U4J3</accession>
<dbReference type="InterPro" id="IPR006016">
    <property type="entry name" value="UspA"/>
</dbReference>
<feature type="domain" description="UspA" evidence="2">
    <location>
        <begin position="154"/>
        <end position="273"/>
    </location>
</feature>
<dbReference type="EMBL" id="VOPW01000001">
    <property type="protein sequence ID" value="TXC66971.1"/>
    <property type="molecule type" value="Genomic_DNA"/>
</dbReference>
<comment type="caution">
    <text evidence="3">The sequence shown here is derived from an EMBL/GenBank/DDBJ whole genome shotgun (WGS) entry which is preliminary data.</text>
</comment>
<dbReference type="Proteomes" id="UP000321832">
    <property type="component" value="Unassembled WGS sequence"/>
</dbReference>
<dbReference type="PANTHER" id="PTHR46268:SF15">
    <property type="entry name" value="UNIVERSAL STRESS PROTEIN HP_0031"/>
    <property type="match status" value="1"/>
</dbReference>
<evidence type="ECO:0000256" key="1">
    <source>
        <dbReference type="ARBA" id="ARBA00008791"/>
    </source>
</evidence>
<dbReference type="AlphaFoldDB" id="A0A5C6U4J3"/>
<evidence type="ECO:0000259" key="2">
    <source>
        <dbReference type="Pfam" id="PF00582"/>
    </source>
</evidence>
<comment type="similarity">
    <text evidence="1">Belongs to the universal stress protein A family.</text>
</comment>
<dbReference type="Pfam" id="PF00582">
    <property type="entry name" value="Usp"/>
    <property type="match status" value="1"/>
</dbReference>